<comment type="caution">
    <text evidence="1">The sequence shown here is derived from an EMBL/GenBank/DDBJ whole genome shotgun (WGS) entry which is preliminary data.</text>
</comment>
<organism evidence="1 2">
    <name type="scientific">Durusdinium trenchii</name>
    <dbReference type="NCBI Taxonomy" id="1381693"/>
    <lineage>
        <taxon>Eukaryota</taxon>
        <taxon>Sar</taxon>
        <taxon>Alveolata</taxon>
        <taxon>Dinophyceae</taxon>
        <taxon>Suessiales</taxon>
        <taxon>Symbiodiniaceae</taxon>
        <taxon>Durusdinium</taxon>
    </lineage>
</organism>
<gene>
    <name evidence="1" type="ORF">CCMP2556_LOCUS6979</name>
</gene>
<protein>
    <submittedName>
        <fullName evidence="1">Uncharacterized protein</fullName>
    </submittedName>
</protein>
<sequence>MLLGFMGGEDYAEPILLNTHHLPVAEKASKNCTGELVVEEERTDLISLLIEAYLKYKVTKAHYLDGWCDCSSGVFVPAAHDRIWHRWAWSGAWTAKGVTSFLSAEREDHPMWTETWLKRQERHADYNVHTAQDFAKTPLPNPGRPFQDFFQSYGPFGRTFASISELYHYLFVDVVWGYISWFISDLRGAMEWLFLEVLTLESLIASLKIWLDVEAQLEKLKYIVVWTRSASAFILGIWAGLT</sequence>
<name>A0ABP0IJB9_9DINO</name>
<evidence type="ECO:0000313" key="2">
    <source>
        <dbReference type="Proteomes" id="UP001642484"/>
    </source>
</evidence>
<dbReference type="Proteomes" id="UP001642484">
    <property type="component" value="Unassembled WGS sequence"/>
</dbReference>
<evidence type="ECO:0000313" key="1">
    <source>
        <dbReference type="EMBL" id="CAK9002705.1"/>
    </source>
</evidence>
<keyword evidence="2" id="KW-1185">Reference proteome</keyword>
<reference evidence="1 2" key="1">
    <citation type="submission" date="2024-02" db="EMBL/GenBank/DDBJ databases">
        <authorList>
            <person name="Chen Y."/>
            <person name="Shah S."/>
            <person name="Dougan E. K."/>
            <person name="Thang M."/>
            <person name="Chan C."/>
        </authorList>
    </citation>
    <scope>NUCLEOTIDE SEQUENCE [LARGE SCALE GENOMIC DNA]</scope>
</reference>
<dbReference type="EMBL" id="CAXAMN010003069">
    <property type="protein sequence ID" value="CAK9002705.1"/>
    <property type="molecule type" value="Genomic_DNA"/>
</dbReference>
<proteinExistence type="predicted"/>
<accession>A0ABP0IJB9</accession>